<dbReference type="GO" id="GO:0015074">
    <property type="term" value="P:DNA integration"/>
    <property type="evidence" value="ECO:0007669"/>
    <property type="project" value="InterPro"/>
</dbReference>
<dbReference type="InterPro" id="IPR011010">
    <property type="entry name" value="DNA_brk_join_enz"/>
</dbReference>
<dbReference type="Gene3D" id="1.10.443.10">
    <property type="entry name" value="Intergrase catalytic core"/>
    <property type="match status" value="1"/>
</dbReference>
<dbReference type="PANTHER" id="PTHR30349:SF41">
    <property type="entry name" value="INTEGRASE_RECOMBINASE PROTEIN MJ0367-RELATED"/>
    <property type="match status" value="1"/>
</dbReference>
<feature type="domain" description="Tyr recombinase" evidence="4">
    <location>
        <begin position="107"/>
        <end position="292"/>
    </location>
</feature>
<evidence type="ECO:0000256" key="3">
    <source>
        <dbReference type="ARBA" id="ARBA00023172"/>
    </source>
</evidence>
<accession>A0A1V4ICB6</accession>
<sequence length="307" mass="36194">MYKFSDYEEIVLGEFLKGLQKYTKDDYISKIQLFKSSIDDTDKDLFTVQVSDCKSFIELIQSKYAKSTCEKIYGYLHSFYNFLNKDGYIEDNPFKYIKKPSVSRIKTKDDVLSFEEINTLIGVLPKLNHRDRVIIVFLITTGCLLSELINIKWKDFIVDENNNYYCKIGQRKKERIVKLHPYLWSLIIDYRESLNMSTNFEPIDDFIFKGHKDKNISDRNVRIIVKKALDLAGLQNYSCKDFRHSVATFSLRLGATDEEVKEYLGWSDKYYAIRYKYVINFVDNQPIDKIMSTDKLTINEVVQNNKT</sequence>
<dbReference type="PROSITE" id="PS51898">
    <property type="entry name" value="TYR_RECOMBINASE"/>
    <property type="match status" value="1"/>
</dbReference>
<keyword evidence="6" id="KW-1185">Reference proteome</keyword>
<evidence type="ECO:0000313" key="6">
    <source>
        <dbReference type="Proteomes" id="UP000190140"/>
    </source>
</evidence>
<dbReference type="InterPro" id="IPR013762">
    <property type="entry name" value="Integrase-like_cat_sf"/>
</dbReference>
<dbReference type="RefSeq" id="WP_143715399.1">
    <property type="nucleotide sequence ID" value="NZ_MZGW01000001.1"/>
</dbReference>
<dbReference type="SUPFAM" id="SSF56349">
    <property type="entry name" value="DNA breaking-rejoining enzymes"/>
    <property type="match status" value="1"/>
</dbReference>
<dbReference type="AlphaFoldDB" id="A0A1V4ICB6"/>
<keyword evidence="2" id="KW-0238">DNA-binding</keyword>
<dbReference type="GO" id="GO:0006310">
    <property type="term" value="P:DNA recombination"/>
    <property type="evidence" value="ECO:0007669"/>
    <property type="project" value="UniProtKB-KW"/>
</dbReference>
<comment type="caution">
    <text evidence="5">The sequence shown here is derived from an EMBL/GenBank/DDBJ whole genome shotgun (WGS) entry which is preliminary data.</text>
</comment>
<dbReference type="InterPro" id="IPR010998">
    <property type="entry name" value="Integrase_recombinase_N"/>
</dbReference>
<dbReference type="InterPro" id="IPR002104">
    <property type="entry name" value="Integrase_catalytic"/>
</dbReference>
<dbReference type="Pfam" id="PF00589">
    <property type="entry name" value="Phage_integrase"/>
    <property type="match status" value="1"/>
</dbReference>
<dbReference type="OrthoDB" id="9766545at2"/>
<gene>
    <name evidence="5" type="primary">xerD_2</name>
    <name evidence="5" type="ORF">CLOTH_04400</name>
</gene>
<dbReference type="EMBL" id="MZGW01000001">
    <property type="protein sequence ID" value="OPJ57157.1"/>
    <property type="molecule type" value="Genomic_DNA"/>
</dbReference>
<name>A0A1V4ICB6_9FIRM</name>
<comment type="similarity">
    <text evidence="1">Belongs to the 'phage' integrase family.</text>
</comment>
<organism evidence="5 6">
    <name type="scientific">Alkalithermobacter paradoxus</name>
    <dbReference type="NCBI Taxonomy" id="29349"/>
    <lineage>
        <taxon>Bacteria</taxon>
        <taxon>Bacillati</taxon>
        <taxon>Bacillota</taxon>
        <taxon>Clostridia</taxon>
        <taxon>Peptostreptococcales</taxon>
        <taxon>Tepidibacteraceae</taxon>
        <taxon>Alkalithermobacter</taxon>
    </lineage>
</organism>
<proteinExistence type="inferred from homology"/>
<evidence type="ECO:0000256" key="2">
    <source>
        <dbReference type="ARBA" id="ARBA00023125"/>
    </source>
</evidence>
<dbReference type="PANTHER" id="PTHR30349">
    <property type="entry name" value="PHAGE INTEGRASE-RELATED"/>
    <property type="match status" value="1"/>
</dbReference>
<dbReference type="CDD" id="cd00397">
    <property type="entry name" value="DNA_BRE_C"/>
    <property type="match status" value="1"/>
</dbReference>
<dbReference type="Proteomes" id="UP000190140">
    <property type="component" value="Unassembled WGS sequence"/>
</dbReference>
<keyword evidence="3" id="KW-0233">DNA recombination</keyword>
<dbReference type="GO" id="GO:0003677">
    <property type="term" value="F:DNA binding"/>
    <property type="evidence" value="ECO:0007669"/>
    <property type="project" value="UniProtKB-KW"/>
</dbReference>
<protein>
    <submittedName>
        <fullName evidence="5">Tyrosine recombinase XerD</fullName>
    </submittedName>
</protein>
<dbReference type="Gene3D" id="1.10.150.130">
    <property type="match status" value="1"/>
</dbReference>
<evidence type="ECO:0000313" key="5">
    <source>
        <dbReference type="EMBL" id="OPJ57157.1"/>
    </source>
</evidence>
<reference evidence="5 6" key="1">
    <citation type="submission" date="2017-03" db="EMBL/GenBank/DDBJ databases">
        <title>Genome sequence of Clostridium thermoalcaliphilum DSM 7309.</title>
        <authorList>
            <person name="Poehlein A."/>
            <person name="Daniel R."/>
        </authorList>
    </citation>
    <scope>NUCLEOTIDE SEQUENCE [LARGE SCALE GENOMIC DNA]</scope>
    <source>
        <strain evidence="5 6">DSM 7309</strain>
    </source>
</reference>
<dbReference type="STRING" id="29349.CLOTH_04400"/>
<dbReference type="InterPro" id="IPR050090">
    <property type="entry name" value="Tyrosine_recombinase_XerCD"/>
</dbReference>
<evidence type="ECO:0000259" key="4">
    <source>
        <dbReference type="PROSITE" id="PS51898"/>
    </source>
</evidence>
<evidence type="ECO:0000256" key="1">
    <source>
        <dbReference type="ARBA" id="ARBA00008857"/>
    </source>
</evidence>